<dbReference type="KEGG" id="rcu:8289723"/>
<feature type="transmembrane region" description="Helical" evidence="6">
    <location>
        <begin position="412"/>
        <end position="436"/>
    </location>
</feature>
<dbReference type="CDD" id="cd13132">
    <property type="entry name" value="MATE_eukaryotic"/>
    <property type="match status" value="1"/>
</dbReference>
<evidence type="ECO:0000256" key="2">
    <source>
        <dbReference type="ARBA" id="ARBA00010199"/>
    </source>
</evidence>
<feature type="transmembrane region" description="Helical" evidence="6">
    <location>
        <begin position="160"/>
        <end position="178"/>
    </location>
</feature>
<dbReference type="NCBIfam" id="TIGR00797">
    <property type="entry name" value="matE"/>
    <property type="match status" value="1"/>
</dbReference>
<comment type="subcellular location">
    <subcellularLocation>
        <location evidence="1">Membrane</location>
        <topology evidence="1">Multi-pass membrane protein</topology>
    </subcellularLocation>
</comment>
<feature type="transmembrane region" description="Helical" evidence="6">
    <location>
        <begin position="340"/>
        <end position="360"/>
    </location>
</feature>
<dbReference type="EMBL" id="EQ974360">
    <property type="protein sequence ID" value="EEF30163.1"/>
    <property type="molecule type" value="Genomic_DNA"/>
</dbReference>
<dbReference type="InterPro" id="IPR002528">
    <property type="entry name" value="MATE_fam"/>
</dbReference>
<keyword evidence="5 6" id="KW-0472">Membrane</keyword>
<dbReference type="GO" id="GO:0015297">
    <property type="term" value="F:antiporter activity"/>
    <property type="evidence" value="ECO:0007669"/>
    <property type="project" value="InterPro"/>
</dbReference>
<reference evidence="8" key="1">
    <citation type="journal article" date="2010" name="Nat. Biotechnol.">
        <title>Draft genome sequence of the oilseed species Ricinus communis.</title>
        <authorList>
            <person name="Chan A.P."/>
            <person name="Crabtree J."/>
            <person name="Zhao Q."/>
            <person name="Lorenzi H."/>
            <person name="Orvis J."/>
            <person name="Puiu D."/>
            <person name="Melake-Berhan A."/>
            <person name="Jones K.M."/>
            <person name="Redman J."/>
            <person name="Chen G."/>
            <person name="Cahoon E.B."/>
            <person name="Gedil M."/>
            <person name="Stanke M."/>
            <person name="Haas B.J."/>
            <person name="Wortman J.R."/>
            <person name="Fraser-Liggett C.M."/>
            <person name="Ravel J."/>
            <person name="Rabinowicz P.D."/>
        </authorList>
    </citation>
    <scope>NUCLEOTIDE SEQUENCE [LARGE SCALE GENOMIC DNA]</scope>
    <source>
        <strain evidence="8">cv. Hale</strain>
    </source>
</reference>
<comment type="similarity">
    <text evidence="2 6">Belongs to the multi antimicrobial extrusion (MATE) (TC 2.A.66.1) family.</text>
</comment>
<feature type="transmembrane region" description="Helical" evidence="6">
    <location>
        <begin position="216"/>
        <end position="238"/>
    </location>
</feature>
<dbReference type="GO" id="GO:0022857">
    <property type="term" value="F:transmembrane transporter activity"/>
    <property type="evidence" value="ECO:0000318"/>
    <property type="project" value="GO_Central"/>
</dbReference>
<evidence type="ECO:0000256" key="5">
    <source>
        <dbReference type="ARBA" id="ARBA00023136"/>
    </source>
</evidence>
<name>B9T1W3_RICCO</name>
<keyword evidence="8" id="KW-1185">Reference proteome</keyword>
<evidence type="ECO:0000256" key="1">
    <source>
        <dbReference type="ARBA" id="ARBA00004141"/>
    </source>
</evidence>
<feature type="transmembrane region" description="Helical" evidence="6">
    <location>
        <begin position="120"/>
        <end position="140"/>
    </location>
</feature>
<evidence type="ECO:0000256" key="3">
    <source>
        <dbReference type="ARBA" id="ARBA00022692"/>
    </source>
</evidence>
<organism evidence="7 8">
    <name type="scientific">Ricinus communis</name>
    <name type="common">Castor bean</name>
    <dbReference type="NCBI Taxonomy" id="3988"/>
    <lineage>
        <taxon>Eukaryota</taxon>
        <taxon>Viridiplantae</taxon>
        <taxon>Streptophyta</taxon>
        <taxon>Embryophyta</taxon>
        <taxon>Tracheophyta</taxon>
        <taxon>Spermatophyta</taxon>
        <taxon>Magnoliopsida</taxon>
        <taxon>eudicotyledons</taxon>
        <taxon>Gunneridae</taxon>
        <taxon>Pentapetalae</taxon>
        <taxon>rosids</taxon>
        <taxon>fabids</taxon>
        <taxon>Malpighiales</taxon>
        <taxon>Euphorbiaceae</taxon>
        <taxon>Acalyphoideae</taxon>
        <taxon>Acalypheae</taxon>
        <taxon>Ricinus</taxon>
    </lineage>
</organism>
<keyword evidence="4 6" id="KW-1133">Transmembrane helix</keyword>
<dbReference type="FunCoup" id="B9T1W3">
    <property type="interactions" value="639"/>
</dbReference>
<feature type="transmembrane region" description="Helical" evidence="6">
    <location>
        <begin position="190"/>
        <end position="210"/>
    </location>
</feature>
<evidence type="ECO:0000313" key="7">
    <source>
        <dbReference type="EMBL" id="EEF30163.1"/>
    </source>
</evidence>
<keyword evidence="3 6" id="KW-0812">Transmembrane</keyword>
<dbReference type="InterPro" id="IPR045069">
    <property type="entry name" value="MATE_euk"/>
</dbReference>
<sequence length="490" mass="53405">MKDTEMKINMEEKLLSEKREGEREGLALISWDIFIEEGKRLGCIAGPMVAVTLSSYLINVISMMMVGHLGELALSSSAIAISLSAVTGFSVLSGMSSALETLCGQAYGAEQYRKLGNQTYSGIFSLILVAITLSIVWINMEKLLILIGQDPVIAHEAGKFTRLLVPALFAYAISQPLTRYYQTQSLTKPMLISTSVTLSLHIPLCWVLVFKSGLRNLGGALAISISNWLNAVFLLLYMKYSSVCAKTRVPISMELFQGVGEFFRFAIPSVVMICLQWWSYEFVILLSGLLPNPQLETSVLSVCLTTIATLYAIPYGLSAAVSTRVSNELGAGNPRVAKNAVYSVMFITVAELILVSGTLFTTRHVFGYTFSNEKEVVDSVSTMAPLVCLSVIVDGLQGVLSGVARGCGWQHIGAYVNLGALYLCGVPAAAILGFWLQLKGRGLWIGICIGAILQTVLLYVVTCHTNWKEQANKARKRIFEGRSSVENLLM</sequence>
<feature type="transmembrane region" description="Helical" evidence="6">
    <location>
        <begin position="380"/>
        <end position="400"/>
    </location>
</feature>
<dbReference type="GO" id="GO:1990961">
    <property type="term" value="P:xenobiotic detoxification by transmembrane export across the plasma membrane"/>
    <property type="evidence" value="ECO:0007669"/>
    <property type="project" value="InterPro"/>
</dbReference>
<dbReference type="OMA" id="RYTAWLI"/>
<proteinExistence type="inferred from homology"/>
<gene>
    <name evidence="7" type="ORF">RCOM_0275570</name>
</gene>
<evidence type="ECO:0000256" key="4">
    <source>
        <dbReference type="ARBA" id="ARBA00022989"/>
    </source>
</evidence>
<accession>B9T1W3</accession>
<feature type="transmembrane region" description="Helical" evidence="6">
    <location>
        <begin position="78"/>
        <end position="99"/>
    </location>
</feature>
<dbReference type="eggNOG" id="KOG1347">
    <property type="taxonomic scope" value="Eukaryota"/>
</dbReference>
<dbReference type="InParanoid" id="B9T1W3"/>
<dbReference type="GO" id="GO:0042910">
    <property type="term" value="F:xenobiotic transmembrane transporter activity"/>
    <property type="evidence" value="ECO:0007669"/>
    <property type="project" value="InterPro"/>
</dbReference>
<dbReference type="GO" id="GO:0016020">
    <property type="term" value="C:membrane"/>
    <property type="evidence" value="ECO:0000318"/>
    <property type="project" value="GO_Central"/>
</dbReference>
<feature type="transmembrane region" description="Helical" evidence="6">
    <location>
        <begin position="259"/>
        <end position="278"/>
    </location>
</feature>
<dbReference type="PANTHER" id="PTHR11206">
    <property type="entry name" value="MULTIDRUG RESISTANCE PROTEIN"/>
    <property type="match status" value="1"/>
</dbReference>
<feature type="transmembrane region" description="Helical" evidence="6">
    <location>
        <begin position="442"/>
        <end position="467"/>
    </location>
</feature>
<dbReference type="OrthoDB" id="2126698at2759"/>
<dbReference type="Pfam" id="PF01554">
    <property type="entry name" value="MatE"/>
    <property type="match status" value="2"/>
</dbReference>
<evidence type="ECO:0000313" key="8">
    <source>
        <dbReference type="Proteomes" id="UP000008311"/>
    </source>
</evidence>
<evidence type="ECO:0000256" key="6">
    <source>
        <dbReference type="RuleBase" id="RU004914"/>
    </source>
</evidence>
<dbReference type="Proteomes" id="UP000008311">
    <property type="component" value="Unassembled WGS sequence"/>
</dbReference>
<dbReference type="AlphaFoldDB" id="B9T1W3"/>
<feature type="transmembrane region" description="Helical" evidence="6">
    <location>
        <begin position="298"/>
        <end position="320"/>
    </location>
</feature>
<feature type="transmembrane region" description="Helical" evidence="6">
    <location>
        <begin position="41"/>
        <end position="66"/>
    </location>
</feature>
<protein>
    <recommendedName>
        <fullName evidence="6">Protein DETOXIFICATION</fullName>
    </recommendedName>
    <alternativeName>
        <fullName evidence="6">Multidrug and toxic compound extrusion protein</fullName>
    </alternativeName>
</protein>